<dbReference type="EC" id="2.7.1.180" evidence="2"/>
<evidence type="ECO:0000256" key="5">
    <source>
        <dbReference type="ARBA" id="ARBA00022679"/>
    </source>
</evidence>
<evidence type="ECO:0000256" key="6">
    <source>
        <dbReference type="ARBA" id="ARBA00022723"/>
    </source>
</evidence>
<keyword evidence="8" id="KW-0460">Magnesium</keyword>
<keyword evidence="4" id="KW-0285">Flavoprotein</keyword>
<dbReference type="SUPFAM" id="SSF143631">
    <property type="entry name" value="ApbE-like"/>
    <property type="match status" value="1"/>
</dbReference>
<dbReference type="GO" id="GO:0046872">
    <property type="term" value="F:metal ion binding"/>
    <property type="evidence" value="ECO:0007669"/>
    <property type="project" value="UniProtKB-KW"/>
</dbReference>
<evidence type="ECO:0000256" key="10">
    <source>
        <dbReference type="ARBA" id="ARBA00048540"/>
    </source>
</evidence>
<evidence type="ECO:0000256" key="4">
    <source>
        <dbReference type="ARBA" id="ARBA00022630"/>
    </source>
</evidence>
<evidence type="ECO:0000256" key="2">
    <source>
        <dbReference type="ARBA" id="ARBA00011955"/>
    </source>
</evidence>
<keyword evidence="7" id="KW-0274">FAD</keyword>
<dbReference type="PROSITE" id="PS51257">
    <property type="entry name" value="PROKAR_LIPOPROTEIN"/>
    <property type="match status" value="1"/>
</dbReference>
<evidence type="ECO:0000256" key="8">
    <source>
        <dbReference type="ARBA" id="ARBA00022842"/>
    </source>
</evidence>
<accession>A0A5J4L5X6</accession>
<organism evidence="11">
    <name type="scientific">hot springs metagenome</name>
    <dbReference type="NCBI Taxonomy" id="433727"/>
    <lineage>
        <taxon>unclassified sequences</taxon>
        <taxon>metagenomes</taxon>
        <taxon>ecological metagenomes</taxon>
    </lineage>
</organism>
<dbReference type="GO" id="GO:0016740">
    <property type="term" value="F:transferase activity"/>
    <property type="evidence" value="ECO:0007669"/>
    <property type="project" value="UniProtKB-KW"/>
</dbReference>
<dbReference type="PIRSF" id="PIRSF006268">
    <property type="entry name" value="ApbE"/>
    <property type="match status" value="1"/>
</dbReference>
<dbReference type="Pfam" id="PF02424">
    <property type="entry name" value="ApbE"/>
    <property type="match status" value="1"/>
</dbReference>
<dbReference type="PANTHER" id="PTHR30040">
    <property type="entry name" value="THIAMINE BIOSYNTHESIS LIPOPROTEIN APBE"/>
    <property type="match status" value="1"/>
</dbReference>
<evidence type="ECO:0000256" key="3">
    <source>
        <dbReference type="ARBA" id="ARBA00016337"/>
    </source>
</evidence>
<dbReference type="PANTHER" id="PTHR30040:SF2">
    <property type="entry name" value="FAD:PROTEIN FMN TRANSFERASE"/>
    <property type="match status" value="1"/>
</dbReference>
<dbReference type="Gene3D" id="3.10.520.10">
    <property type="entry name" value="ApbE-like domains"/>
    <property type="match status" value="1"/>
</dbReference>
<dbReference type="AlphaFoldDB" id="A0A5J4L5X6"/>
<comment type="catalytic activity">
    <reaction evidence="10">
        <text>L-threonyl-[protein] + FAD = FMN-L-threonyl-[protein] + AMP + H(+)</text>
        <dbReference type="Rhea" id="RHEA:36847"/>
        <dbReference type="Rhea" id="RHEA-COMP:11060"/>
        <dbReference type="Rhea" id="RHEA-COMP:11061"/>
        <dbReference type="ChEBI" id="CHEBI:15378"/>
        <dbReference type="ChEBI" id="CHEBI:30013"/>
        <dbReference type="ChEBI" id="CHEBI:57692"/>
        <dbReference type="ChEBI" id="CHEBI:74257"/>
        <dbReference type="ChEBI" id="CHEBI:456215"/>
        <dbReference type="EC" id="2.7.1.180"/>
    </reaction>
</comment>
<dbReference type="InterPro" id="IPR024932">
    <property type="entry name" value="ApbE"/>
</dbReference>
<evidence type="ECO:0000313" key="11">
    <source>
        <dbReference type="EMBL" id="GER94682.1"/>
    </source>
</evidence>
<comment type="cofactor">
    <cofactor evidence="1">
        <name>Mg(2+)</name>
        <dbReference type="ChEBI" id="CHEBI:18420"/>
    </cofactor>
</comment>
<protein>
    <recommendedName>
        <fullName evidence="3">FAD:protein FMN transferase</fullName>
        <ecNumber evidence="2">2.7.1.180</ecNumber>
    </recommendedName>
    <alternativeName>
        <fullName evidence="9">Flavin transferase</fullName>
    </alternativeName>
</protein>
<reference evidence="11" key="1">
    <citation type="submission" date="2019-10" db="EMBL/GenBank/DDBJ databases">
        <title>Metagenomic sequencing of thiosulfate-disproportionating enrichment culture.</title>
        <authorList>
            <person name="Umezawa K."/>
            <person name="Kojima H."/>
            <person name="Fukui M."/>
        </authorList>
    </citation>
    <scope>NUCLEOTIDE SEQUENCE</scope>
    <source>
        <strain evidence="11">45J</strain>
    </source>
</reference>
<proteinExistence type="predicted"/>
<keyword evidence="6" id="KW-0479">Metal-binding</keyword>
<evidence type="ECO:0000256" key="7">
    <source>
        <dbReference type="ARBA" id="ARBA00022827"/>
    </source>
</evidence>
<dbReference type="EMBL" id="BLAB01000001">
    <property type="protein sequence ID" value="GER94682.1"/>
    <property type="molecule type" value="Genomic_DNA"/>
</dbReference>
<evidence type="ECO:0000256" key="1">
    <source>
        <dbReference type="ARBA" id="ARBA00001946"/>
    </source>
</evidence>
<dbReference type="InterPro" id="IPR003374">
    <property type="entry name" value="ApbE-like_sf"/>
</dbReference>
<sequence length="341" mass="37763">MIMAKAKEQPCWALITTFCLLLSFSCSPNQERLYKETRTSMYTIVSITVSSNSEEKAKEAINKAFNEMDRLARLLNFYSEDSEISMINRNAGNKPVKVSPETLEIIDKAIYTSQNTEGAFDITVGPVVKLWDFKNKAMPDEKLIKAKLKLVGYKNIVVDKEKSMIFLKTKGSQIDLGGIIKGYAADKAVDVLRKNGIQSGIVAIAGDIKVFGKKPDGGFWNIGIQNPRQKSDRDEIIATIGLSDTGISTSGDYERFFIKDGKRYHHLLNPKTGYPAYGCQSATVITKEAALTDAFATGIFILGPQKGMDALKRLGFDGVIIDKDGKIYVTEGIKKNLKWSN</sequence>
<comment type="caution">
    <text evidence="11">The sequence shown here is derived from an EMBL/GenBank/DDBJ whole genome shotgun (WGS) entry which is preliminary data.</text>
</comment>
<keyword evidence="5 11" id="KW-0808">Transferase</keyword>
<evidence type="ECO:0000256" key="9">
    <source>
        <dbReference type="ARBA" id="ARBA00031306"/>
    </source>
</evidence>
<name>A0A5J4L5X6_9ZZZZ</name>
<gene>
    <name evidence="11" type="ORF">A45J_2446</name>
</gene>